<dbReference type="InterPro" id="IPR013602">
    <property type="entry name" value="Dynein_heavy_linker"/>
</dbReference>
<sequence>MAREKTNSWLTEAARISTTLGLHSPVLQRCMRMLEEFRSYLPLLTKLGSLQLQNPNYQSLLRALGLNIHNVELLTLRQLLACPLLEFADRINQVFQVWQCENERIHAQESLKQLQKYWETCHLRLLNFILHVPYEPPASEHSKRQALRSPQWEIVGKDSGTFILSGALLEVWVMFQQKWIFINKVLHEMKIQFPSADLNVRFKVMDDQYRTLMRISIADPMVLSLIMPSAKRSPYFQGQHLQQMLQAGSVELESIIMALESVLYGVCAQFPRLFFLSDSELVALLAAPLESCEAQLWVKRCFSHVRAVNFQSIPQNNEKNMDDQESSPNRQTQVETLAVLGEGGEEVKLQQPLLLHPDLPKWLASLE</sequence>
<dbReference type="GO" id="GO:0036156">
    <property type="term" value="C:inner dynein arm"/>
    <property type="evidence" value="ECO:0007669"/>
    <property type="project" value="TreeGrafter"/>
</dbReference>
<evidence type="ECO:0000313" key="3">
    <source>
        <dbReference type="Proteomes" id="UP000335636"/>
    </source>
</evidence>
<dbReference type="Proteomes" id="UP000335636">
    <property type="component" value="Unassembled WGS sequence"/>
</dbReference>
<dbReference type="InterPro" id="IPR026983">
    <property type="entry name" value="DHC"/>
</dbReference>
<dbReference type="Gene3D" id="1.20.140.100">
    <property type="entry name" value="Dynein heavy chain, N-terminal domain 2"/>
    <property type="match status" value="1"/>
</dbReference>
<organism evidence="2 3">
    <name type="scientific">Marmota monax</name>
    <name type="common">Woodchuck</name>
    <dbReference type="NCBI Taxonomy" id="9995"/>
    <lineage>
        <taxon>Eukaryota</taxon>
        <taxon>Metazoa</taxon>
        <taxon>Chordata</taxon>
        <taxon>Craniata</taxon>
        <taxon>Vertebrata</taxon>
        <taxon>Euteleostomi</taxon>
        <taxon>Mammalia</taxon>
        <taxon>Eutheria</taxon>
        <taxon>Euarchontoglires</taxon>
        <taxon>Glires</taxon>
        <taxon>Rodentia</taxon>
        <taxon>Sciuromorpha</taxon>
        <taxon>Sciuridae</taxon>
        <taxon>Xerinae</taxon>
        <taxon>Marmotini</taxon>
        <taxon>Marmota</taxon>
    </lineage>
</organism>
<dbReference type="InterPro" id="IPR042222">
    <property type="entry name" value="Dynein_2_N"/>
</dbReference>
<dbReference type="GO" id="GO:0030317">
    <property type="term" value="P:flagellated sperm motility"/>
    <property type="evidence" value="ECO:0007669"/>
    <property type="project" value="TreeGrafter"/>
</dbReference>
<dbReference type="FunFam" id="1.20.140.100:FF:000008">
    <property type="entry name" value="Dynein heavy chain domain 1"/>
    <property type="match status" value="1"/>
</dbReference>
<dbReference type="Gene3D" id="3.20.180.20">
    <property type="entry name" value="Dynein heavy chain, N-terminal domain 2"/>
    <property type="match status" value="1"/>
</dbReference>
<dbReference type="GO" id="GO:0045505">
    <property type="term" value="F:dynein intermediate chain binding"/>
    <property type="evidence" value="ECO:0007669"/>
    <property type="project" value="InterPro"/>
</dbReference>
<evidence type="ECO:0000313" key="2">
    <source>
        <dbReference type="EMBL" id="VTJ90852.1"/>
    </source>
</evidence>
<protein>
    <recommendedName>
        <fullName evidence="1">Dynein heavy chain linker domain-containing protein</fullName>
    </recommendedName>
</protein>
<dbReference type="Pfam" id="PF08393">
    <property type="entry name" value="DHC_N2"/>
    <property type="match status" value="2"/>
</dbReference>
<gene>
    <name evidence="2" type="ORF">MONAX_5E005398</name>
</gene>
<feature type="non-terminal residue" evidence="2">
    <location>
        <position position="367"/>
    </location>
</feature>
<comment type="caution">
    <text evidence="2">The sequence shown here is derived from an EMBL/GenBank/DDBJ whole genome shotgun (WGS) entry which is preliminary data.</text>
</comment>
<dbReference type="GO" id="GO:0036126">
    <property type="term" value="C:sperm flagellum"/>
    <property type="evidence" value="ECO:0007669"/>
    <property type="project" value="TreeGrafter"/>
</dbReference>
<accession>A0A5E4DCH5</accession>
<dbReference type="InterPro" id="IPR042228">
    <property type="entry name" value="Dynein_linker_3"/>
</dbReference>
<feature type="domain" description="Dynein heavy chain linker" evidence="1">
    <location>
        <begin position="4"/>
        <end position="127"/>
    </location>
</feature>
<dbReference type="PANTHER" id="PTHR10676">
    <property type="entry name" value="DYNEIN HEAVY CHAIN FAMILY PROTEIN"/>
    <property type="match status" value="1"/>
</dbReference>
<keyword evidence="3" id="KW-1185">Reference proteome</keyword>
<name>A0A5E4DCH5_MARMO</name>
<evidence type="ECO:0000259" key="1">
    <source>
        <dbReference type="Pfam" id="PF08393"/>
    </source>
</evidence>
<proteinExistence type="predicted"/>
<dbReference type="AlphaFoldDB" id="A0A5E4DCH5"/>
<feature type="domain" description="Dynein heavy chain linker" evidence="1">
    <location>
        <begin position="167"/>
        <end position="367"/>
    </location>
</feature>
<dbReference type="GO" id="GO:0051959">
    <property type="term" value="F:dynein light intermediate chain binding"/>
    <property type="evidence" value="ECO:0007669"/>
    <property type="project" value="InterPro"/>
</dbReference>
<reference evidence="2" key="1">
    <citation type="submission" date="2019-04" db="EMBL/GenBank/DDBJ databases">
        <authorList>
            <person name="Alioto T."/>
            <person name="Alioto T."/>
        </authorList>
    </citation>
    <scope>NUCLEOTIDE SEQUENCE [LARGE SCALE GENOMIC DNA]</scope>
</reference>
<dbReference type="GO" id="GO:0008569">
    <property type="term" value="F:minus-end-directed microtubule motor activity"/>
    <property type="evidence" value="ECO:0007669"/>
    <property type="project" value="TreeGrafter"/>
</dbReference>
<dbReference type="EMBL" id="CABDUW010005185">
    <property type="protein sequence ID" value="VTJ90852.1"/>
    <property type="molecule type" value="Genomic_DNA"/>
</dbReference>
<dbReference type="PANTHER" id="PTHR10676:SF359">
    <property type="entry name" value="DYNEIN HEAVY CHAIN DOMAIN-CONTAINING PROTEIN 1"/>
    <property type="match status" value="1"/>
</dbReference>